<evidence type="ECO:0000313" key="2">
    <source>
        <dbReference type="Proteomes" id="UP000606730"/>
    </source>
</evidence>
<reference evidence="1" key="1">
    <citation type="journal article" date="2014" name="Int. J. Syst. Evol. Microbiol.">
        <title>Complete genome sequence of Corynebacterium casei LMG S-19264T (=DSM 44701T), isolated from a smear-ripened cheese.</title>
        <authorList>
            <consortium name="US DOE Joint Genome Institute (JGI-PGF)"/>
            <person name="Walter F."/>
            <person name="Albersmeier A."/>
            <person name="Kalinowski J."/>
            <person name="Ruckert C."/>
        </authorList>
    </citation>
    <scope>NUCLEOTIDE SEQUENCE</scope>
    <source>
        <strain evidence="1">CGMCC 1.16012</strain>
    </source>
</reference>
<name>A0A917AI71_9RHOB</name>
<gene>
    <name evidence="1" type="ORF">GCM10011517_23900</name>
</gene>
<comment type="caution">
    <text evidence="1">The sequence shown here is derived from an EMBL/GenBank/DDBJ whole genome shotgun (WGS) entry which is preliminary data.</text>
</comment>
<dbReference type="EMBL" id="BMKN01000002">
    <property type="protein sequence ID" value="GGE55517.1"/>
    <property type="molecule type" value="Genomic_DNA"/>
</dbReference>
<evidence type="ECO:0000313" key="1">
    <source>
        <dbReference type="EMBL" id="GGE55517.1"/>
    </source>
</evidence>
<organism evidence="1 2">
    <name type="scientific">Actibacterium pelagium</name>
    <dbReference type="NCBI Taxonomy" id="2029103"/>
    <lineage>
        <taxon>Bacteria</taxon>
        <taxon>Pseudomonadati</taxon>
        <taxon>Pseudomonadota</taxon>
        <taxon>Alphaproteobacteria</taxon>
        <taxon>Rhodobacterales</taxon>
        <taxon>Roseobacteraceae</taxon>
        <taxon>Actibacterium</taxon>
    </lineage>
</organism>
<proteinExistence type="predicted"/>
<protein>
    <submittedName>
        <fullName evidence="1">Uncharacterized protein</fullName>
    </submittedName>
</protein>
<dbReference type="Proteomes" id="UP000606730">
    <property type="component" value="Unassembled WGS sequence"/>
</dbReference>
<sequence length="62" mass="7413">MGDIFVLKRLSQHLKRSIDNADMPPMDCYAILQKFGLWAQMFELRHIRSCIHMDIRLPQRAR</sequence>
<accession>A0A917AI71</accession>
<reference evidence="1" key="2">
    <citation type="submission" date="2020-09" db="EMBL/GenBank/DDBJ databases">
        <authorList>
            <person name="Sun Q."/>
            <person name="Zhou Y."/>
        </authorList>
    </citation>
    <scope>NUCLEOTIDE SEQUENCE</scope>
    <source>
        <strain evidence="1">CGMCC 1.16012</strain>
    </source>
</reference>
<dbReference type="AlphaFoldDB" id="A0A917AI71"/>
<keyword evidence="2" id="KW-1185">Reference proteome</keyword>